<gene>
    <name evidence="1" type="ORF">ACFFVF_02115</name>
</gene>
<dbReference type="RefSeq" id="WP_236457304.1">
    <property type="nucleotide sequence ID" value="NZ_CBCSGE010000027.1"/>
</dbReference>
<dbReference type="Proteomes" id="UP001589607">
    <property type="component" value="Unassembled WGS sequence"/>
</dbReference>
<organism evidence="1 2">
    <name type="scientific">Flavobacterium jumunjinense</name>
    <dbReference type="NCBI Taxonomy" id="998845"/>
    <lineage>
        <taxon>Bacteria</taxon>
        <taxon>Pseudomonadati</taxon>
        <taxon>Bacteroidota</taxon>
        <taxon>Flavobacteriia</taxon>
        <taxon>Flavobacteriales</taxon>
        <taxon>Flavobacteriaceae</taxon>
        <taxon>Flavobacterium</taxon>
    </lineage>
</organism>
<sequence>MSRTLRRNSNGTTGNDYRTTVKKFNNTSYYLNSLEFETSIYKDALDPNSPDANLYSRIRNEYKVYELDRSNGNNRILSSSGNLVALPLPFDIGESESRKQAIVLLKKTNTIVKELSTDFIENEIQFSYDIYGRVIKYDDLGDLQNGQDNYYTEIGYHVLYNNILNVPKALKAFEGSTLKRHRTTEVLNSNTGNITKIKAWINGSDFSKTNIPYDSYGNLKKIIYPPNASGQSMFYEYSYGSTLNKYMVGINDAFGYESKTVYNFNFDVVLSTTDLASNVMKYSYDSFGRMNTIVAPKEANNTN</sequence>
<comment type="caution">
    <text evidence="1">The sequence shown here is derived from an EMBL/GenBank/DDBJ whole genome shotgun (WGS) entry which is preliminary data.</text>
</comment>
<proteinExistence type="predicted"/>
<evidence type="ECO:0008006" key="3">
    <source>
        <dbReference type="Google" id="ProtNLM"/>
    </source>
</evidence>
<keyword evidence="2" id="KW-1185">Reference proteome</keyword>
<name>A0ABV5GJ23_9FLAO</name>
<dbReference type="Gene3D" id="2.180.10.10">
    <property type="entry name" value="RHS repeat-associated core"/>
    <property type="match status" value="1"/>
</dbReference>
<reference evidence="1 2" key="1">
    <citation type="submission" date="2024-09" db="EMBL/GenBank/DDBJ databases">
        <authorList>
            <person name="Sun Q."/>
            <person name="Mori K."/>
        </authorList>
    </citation>
    <scope>NUCLEOTIDE SEQUENCE [LARGE SCALE GENOMIC DNA]</scope>
    <source>
        <strain evidence="1 2">CECT 7955</strain>
    </source>
</reference>
<evidence type="ECO:0000313" key="2">
    <source>
        <dbReference type="Proteomes" id="UP001589607"/>
    </source>
</evidence>
<protein>
    <recommendedName>
        <fullName evidence="3">YD repeat-containing protein</fullName>
    </recommendedName>
</protein>
<accession>A0ABV5GJ23</accession>
<evidence type="ECO:0000313" key="1">
    <source>
        <dbReference type="EMBL" id="MFB9095297.1"/>
    </source>
</evidence>
<dbReference type="EMBL" id="JBHMEY010000005">
    <property type="protein sequence ID" value="MFB9095297.1"/>
    <property type="molecule type" value="Genomic_DNA"/>
</dbReference>